<dbReference type="InParanoid" id="A0A024GNK8"/>
<feature type="region of interest" description="Disordered" evidence="1">
    <location>
        <begin position="127"/>
        <end position="158"/>
    </location>
</feature>
<evidence type="ECO:0008006" key="4">
    <source>
        <dbReference type="Google" id="ProtNLM"/>
    </source>
</evidence>
<dbReference type="OrthoDB" id="126832at2759"/>
<proteinExistence type="predicted"/>
<accession>A0A024GNK8</accession>
<dbReference type="PANTHER" id="PTHR37558">
    <property type="entry name" value="HTH CENPB-TYPE DOMAIN-CONTAINING PROTEIN"/>
    <property type="match status" value="1"/>
</dbReference>
<feature type="compositionally biased region" description="Basic and acidic residues" evidence="1">
    <location>
        <begin position="128"/>
        <end position="149"/>
    </location>
</feature>
<evidence type="ECO:0000313" key="3">
    <source>
        <dbReference type="Proteomes" id="UP000053237"/>
    </source>
</evidence>
<dbReference type="AlphaFoldDB" id="A0A024GNK8"/>
<name>A0A024GNK8_9STRA</name>
<sequence length="364" mass="42464">MRNVIAAPKERKTRFCFAEIHDIILLKEVIGENGLFQQSPAFHTKTQTWQLIAENINKYGVHVDSHRAKLRLHRLVQLHEQEENDQIKRSFVSVERSAEDHKVSEKKLLLRRYCALRDALQASTRKQLKIESDNHEEITEANGHPERPSPEQNASKARKQRFCFSEEHDLIILREVLQHSELFQPNGVHRQQIWQNIAENVIKQGVNVSGYRVRLRLQRLVELYEQEINQTLSIDGRSGICLVEISEKNKLLQQYCDMLRTGSVSDKEFERKRSSPAIDFDTREQVVTDHDTEKFDSVASEQQEDGITETSMRPPSSFQNEILAIKRRKLEYTLEFQQQSIALQTKTLEVQTKLLQFLEKVLKG</sequence>
<gene>
    <name evidence="2" type="ORF">BN9_091880</name>
</gene>
<reference evidence="2 3" key="1">
    <citation type="submission" date="2012-05" db="EMBL/GenBank/DDBJ databases">
        <title>Recombination and specialization in a pathogen metapopulation.</title>
        <authorList>
            <person name="Gardiner A."/>
            <person name="Kemen E."/>
            <person name="Schultz-Larsen T."/>
            <person name="MacLean D."/>
            <person name="Van Oosterhout C."/>
            <person name="Jones J.D.G."/>
        </authorList>
    </citation>
    <scope>NUCLEOTIDE SEQUENCE [LARGE SCALE GENOMIC DNA]</scope>
    <source>
        <strain evidence="2 3">Ac Nc2</strain>
    </source>
</reference>
<comment type="caution">
    <text evidence="2">The sequence shown here is derived from an EMBL/GenBank/DDBJ whole genome shotgun (WGS) entry which is preliminary data.</text>
</comment>
<dbReference type="EMBL" id="CAIX01000206">
    <property type="protein sequence ID" value="CCI48126.1"/>
    <property type="molecule type" value="Genomic_DNA"/>
</dbReference>
<organism evidence="2 3">
    <name type="scientific">Albugo candida</name>
    <dbReference type="NCBI Taxonomy" id="65357"/>
    <lineage>
        <taxon>Eukaryota</taxon>
        <taxon>Sar</taxon>
        <taxon>Stramenopiles</taxon>
        <taxon>Oomycota</taxon>
        <taxon>Peronosporomycetes</taxon>
        <taxon>Albuginales</taxon>
        <taxon>Albuginaceae</taxon>
        <taxon>Albugo</taxon>
    </lineage>
</organism>
<dbReference type="Proteomes" id="UP000053237">
    <property type="component" value="Unassembled WGS sequence"/>
</dbReference>
<dbReference type="PANTHER" id="PTHR37558:SF1">
    <property type="entry name" value="HTH CENPB-TYPE DOMAIN-CONTAINING PROTEIN"/>
    <property type="match status" value="1"/>
</dbReference>
<evidence type="ECO:0000256" key="1">
    <source>
        <dbReference type="SAM" id="MobiDB-lite"/>
    </source>
</evidence>
<evidence type="ECO:0000313" key="2">
    <source>
        <dbReference type="EMBL" id="CCI48126.1"/>
    </source>
</evidence>
<keyword evidence="3" id="KW-1185">Reference proteome</keyword>
<protein>
    <recommendedName>
        <fullName evidence="4">Myb/SANT-like domain-containing protein</fullName>
    </recommendedName>
</protein>